<name>E1R3E3_SEDSS</name>
<evidence type="ECO:0000313" key="1">
    <source>
        <dbReference type="EMBL" id="ADK81574.1"/>
    </source>
</evidence>
<dbReference type="AlphaFoldDB" id="E1R3E3"/>
<evidence type="ECO:0000313" key="2">
    <source>
        <dbReference type="Proteomes" id="UP000002318"/>
    </source>
</evidence>
<proteinExistence type="predicted"/>
<sequence>MAQYYYTIATLPFFSYDVASGIRSEDFLARCAEDMSDAAYRSLRCAKLDISDQEEGELPAFLISWYRFEQELRNELIRSRAPGLGMDAATYLRPGEGPTGIEEIVRDALGQPTPLQAEDVLNKARWRKLEEMEVGHYFDLQRMMIIYLKLQLLERKGAFRPELGTERFEEIYADVREAVASASSTGNGES</sequence>
<dbReference type="RefSeq" id="WP_013255037.1">
    <property type="nucleotide sequence ID" value="NC_014364.1"/>
</dbReference>
<protein>
    <recommendedName>
        <fullName evidence="3">DUF2764 family protein</fullName>
    </recommendedName>
</protein>
<accession>E1R3E3</accession>
<evidence type="ECO:0008006" key="3">
    <source>
        <dbReference type="Google" id="ProtNLM"/>
    </source>
</evidence>
<dbReference type="EMBL" id="CP002116">
    <property type="protein sequence ID" value="ADK81574.1"/>
    <property type="molecule type" value="Genomic_DNA"/>
</dbReference>
<dbReference type="eggNOG" id="ENOG50335X4">
    <property type="taxonomic scope" value="Bacteria"/>
</dbReference>
<dbReference type="HOGENOM" id="CLU_121454_0_0_12"/>
<dbReference type="KEGG" id="ssm:Spirs_2460"/>
<dbReference type="STRING" id="573413.Spirs_2460"/>
<gene>
    <name evidence="1" type="ordered locus">Spirs_2460</name>
</gene>
<reference evidence="1 2" key="1">
    <citation type="journal article" date="2010" name="Stand. Genomic Sci.">
        <title>Complete genome sequence of Spirochaeta smaragdinae type strain (SEBR 4228).</title>
        <authorList>
            <person name="Mavromatis K."/>
            <person name="Yasawong M."/>
            <person name="Chertkov O."/>
            <person name="Lapidus A."/>
            <person name="Lucas S."/>
            <person name="Nolan M."/>
            <person name="Del Rio T.G."/>
            <person name="Tice H."/>
            <person name="Cheng J.F."/>
            <person name="Pitluck S."/>
            <person name="Liolios K."/>
            <person name="Ivanova N."/>
            <person name="Tapia R."/>
            <person name="Han C."/>
            <person name="Bruce D."/>
            <person name="Goodwin L."/>
            <person name="Pati A."/>
            <person name="Chen A."/>
            <person name="Palaniappan K."/>
            <person name="Land M."/>
            <person name="Hauser L."/>
            <person name="Chang Y.J."/>
            <person name="Jeffries C.D."/>
            <person name="Detter J.C."/>
            <person name="Rohde M."/>
            <person name="Brambilla E."/>
            <person name="Spring S."/>
            <person name="Goker M."/>
            <person name="Sikorski J."/>
            <person name="Woyke T."/>
            <person name="Bristow J."/>
            <person name="Eisen J.A."/>
            <person name="Markowitz V."/>
            <person name="Hugenholtz P."/>
            <person name="Klenk H.P."/>
            <person name="Kyrpides N.C."/>
        </authorList>
    </citation>
    <scope>NUCLEOTIDE SEQUENCE [LARGE SCALE GENOMIC DNA]</scope>
    <source>
        <strain evidence="2">DSM 11293 / JCM 15392 / SEBR 4228</strain>
    </source>
</reference>
<organism evidence="1 2">
    <name type="scientific">Sediminispirochaeta smaragdinae (strain DSM 11293 / JCM 15392 / SEBR 4228)</name>
    <name type="common">Spirochaeta smaragdinae</name>
    <dbReference type="NCBI Taxonomy" id="573413"/>
    <lineage>
        <taxon>Bacteria</taxon>
        <taxon>Pseudomonadati</taxon>
        <taxon>Spirochaetota</taxon>
        <taxon>Spirochaetia</taxon>
        <taxon>Spirochaetales</taxon>
        <taxon>Spirochaetaceae</taxon>
        <taxon>Sediminispirochaeta</taxon>
    </lineage>
</organism>
<keyword evidence="2" id="KW-1185">Reference proteome</keyword>
<dbReference type="Proteomes" id="UP000002318">
    <property type="component" value="Chromosome"/>
</dbReference>
<dbReference type="OrthoDB" id="5417808at2"/>